<sequence length="47" mass="4896">MSEQVVSRMGWGDGIVSEANAFGKAKGYADGDPTIGKVELPVAMHTS</sequence>
<dbReference type="EMBL" id="JAMPLM010000049">
    <property type="protein sequence ID" value="MEP1061968.1"/>
    <property type="molecule type" value="Genomic_DNA"/>
</dbReference>
<organism evidence="1 2">
    <name type="scientific">Stenomitos frigidus AS-A4</name>
    <dbReference type="NCBI Taxonomy" id="2933935"/>
    <lineage>
        <taxon>Bacteria</taxon>
        <taxon>Bacillati</taxon>
        <taxon>Cyanobacteriota</taxon>
        <taxon>Cyanophyceae</taxon>
        <taxon>Leptolyngbyales</taxon>
        <taxon>Leptolyngbyaceae</taxon>
        <taxon>Stenomitos</taxon>
    </lineage>
</organism>
<proteinExistence type="predicted"/>
<dbReference type="RefSeq" id="WP_190448451.1">
    <property type="nucleotide sequence ID" value="NZ_JAMPLM010000049.1"/>
</dbReference>
<evidence type="ECO:0000313" key="1">
    <source>
        <dbReference type="EMBL" id="MEP1061968.1"/>
    </source>
</evidence>
<keyword evidence="2" id="KW-1185">Reference proteome</keyword>
<name>A0ABV0KRV4_9CYAN</name>
<dbReference type="Proteomes" id="UP001476950">
    <property type="component" value="Unassembled WGS sequence"/>
</dbReference>
<gene>
    <name evidence="1" type="ORF">NDI38_26700</name>
</gene>
<reference evidence="1 2" key="1">
    <citation type="submission" date="2022-04" db="EMBL/GenBank/DDBJ databases">
        <title>Positive selection, recombination, and allopatry shape intraspecific diversity of widespread and dominant cyanobacteria.</title>
        <authorList>
            <person name="Wei J."/>
            <person name="Shu W."/>
            <person name="Hu C."/>
        </authorList>
    </citation>
    <scope>NUCLEOTIDE SEQUENCE [LARGE SCALE GENOMIC DNA]</scope>
    <source>
        <strain evidence="1 2">AS-A4</strain>
    </source>
</reference>
<protein>
    <submittedName>
        <fullName evidence="1">Uncharacterized protein</fullName>
    </submittedName>
</protein>
<evidence type="ECO:0000313" key="2">
    <source>
        <dbReference type="Proteomes" id="UP001476950"/>
    </source>
</evidence>
<accession>A0ABV0KRV4</accession>
<comment type="caution">
    <text evidence="1">The sequence shown here is derived from an EMBL/GenBank/DDBJ whole genome shotgun (WGS) entry which is preliminary data.</text>
</comment>